<gene>
    <name evidence="1" type="ORF">CDAR_248731</name>
</gene>
<evidence type="ECO:0000313" key="2">
    <source>
        <dbReference type="Proteomes" id="UP001054837"/>
    </source>
</evidence>
<name>A0AAV4MSY8_9ARAC</name>
<dbReference type="EMBL" id="BPLQ01000787">
    <property type="protein sequence ID" value="GIX74989.1"/>
    <property type="molecule type" value="Genomic_DNA"/>
</dbReference>
<reference evidence="1 2" key="1">
    <citation type="submission" date="2021-06" db="EMBL/GenBank/DDBJ databases">
        <title>Caerostris darwini draft genome.</title>
        <authorList>
            <person name="Kono N."/>
            <person name="Arakawa K."/>
        </authorList>
    </citation>
    <scope>NUCLEOTIDE SEQUENCE [LARGE SCALE GENOMIC DNA]</scope>
</reference>
<proteinExistence type="predicted"/>
<organism evidence="1 2">
    <name type="scientific">Caerostris darwini</name>
    <dbReference type="NCBI Taxonomy" id="1538125"/>
    <lineage>
        <taxon>Eukaryota</taxon>
        <taxon>Metazoa</taxon>
        <taxon>Ecdysozoa</taxon>
        <taxon>Arthropoda</taxon>
        <taxon>Chelicerata</taxon>
        <taxon>Arachnida</taxon>
        <taxon>Araneae</taxon>
        <taxon>Araneomorphae</taxon>
        <taxon>Entelegynae</taxon>
        <taxon>Araneoidea</taxon>
        <taxon>Araneidae</taxon>
        <taxon>Caerostris</taxon>
    </lineage>
</organism>
<evidence type="ECO:0000313" key="1">
    <source>
        <dbReference type="EMBL" id="GIX74989.1"/>
    </source>
</evidence>
<dbReference type="Proteomes" id="UP001054837">
    <property type="component" value="Unassembled WGS sequence"/>
</dbReference>
<sequence>MVDPGSISLRPASKRESIIFALRISIQIPLSPFAHSGTQGVSDETTGCKKYALDGSFLGKSGHALLPTPEVGMRRSRII</sequence>
<protein>
    <submittedName>
        <fullName evidence="1">Uncharacterized protein</fullName>
    </submittedName>
</protein>
<dbReference type="AlphaFoldDB" id="A0AAV4MSY8"/>
<accession>A0AAV4MSY8</accession>
<comment type="caution">
    <text evidence="1">The sequence shown here is derived from an EMBL/GenBank/DDBJ whole genome shotgun (WGS) entry which is preliminary data.</text>
</comment>
<keyword evidence="2" id="KW-1185">Reference proteome</keyword>